<evidence type="ECO:0000256" key="1">
    <source>
        <dbReference type="SAM" id="MobiDB-lite"/>
    </source>
</evidence>
<dbReference type="EMBL" id="BAAASD010000004">
    <property type="protein sequence ID" value="GAA2332800.1"/>
    <property type="molecule type" value="Genomic_DNA"/>
</dbReference>
<protein>
    <recommendedName>
        <fullName evidence="4">MMPL family transporter</fullName>
    </recommendedName>
</protein>
<evidence type="ECO:0000313" key="2">
    <source>
        <dbReference type="EMBL" id="GAA2332800.1"/>
    </source>
</evidence>
<gene>
    <name evidence="2" type="ORF">GCM10010246_15360</name>
</gene>
<comment type="caution">
    <text evidence="2">The sequence shown here is derived from an EMBL/GenBank/DDBJ whole genome shotgun (WGS) entry which is preliminary data.</text>
</comment>
<accession>A0ABN3FLL8</accession>
<keyword evidence="3" id="KW-1185">Reference proteome</keyword>
<organism evidence="2 3">
    <name type="scientific">Streptomyces cuspidosporus</name>
    <dbReference type="NCBI Taxonomy" id="66882"/>
    <lineage>
        <taxon>Bacteria</taxon>
        <taxon>Bacillati</taxon>
        <taxon>Actinomycetota</taxon>
        <taxon>Actinomycetes</taxon>
        <taxon>Kitasatosporales</taxon>
        <taxon>Streptomycetaceae</taxon>
        <taxon>Streptomyces</taxon>
    </lineage>
</organism>
<proteinExistence type="predicted"/>
<feature type="region of interest" description="Disordered" evidence="1">
    <location>
        <begin position="101"/>
        <end position="122"/>
    </location>
</feature>
<dbReference type="RefSeq" id="WP_346173692.1">
    <property type="nucleotide sequence ID" value="NZ_BAAASD010000004.1"/>
</dbReference>
<reference evidence="2 3" key="1">
    <citation type="journal article" date="2019" name="Int. J. Syst. Evol. Microbiol.">
        <title>The Global Catalogue of Microorganisms (GCM) 10K type strain sequencing project: providing services to taxonomists for standard genome sequencing and annotation.</title>
        <authorList>
            <consortium name="The Broad Institute Genomics Platform"/>
            <consortium name="The Broad Institute Genome Sequencing Center for Infectious Disease"/>
            <person name="Wu L."/>
            <person name="Ma J."/>
        </authorList>
    </citation>
    <scope>NUCLEOTIDE SEQUENCE [LARGE SCALE GENOMIC DNA]</scope>
    <source>
        <strain evidence="2 3">JCM 4316</strain>
    </source>
</reference>
<evidence type="ECO:0000313" key="3">
    <source>
        <dbReference type="Proteomes" id="UP001500253"/>
    </source>
</evidence>
<dbReference type="Proteomes" id="UP001500253">
    <property type="component" value="Unassembled WGS sequence"/>
</dbReference>
<name>A0ABN3FLL8_9ACTN</name>
<sequence length="122" mass="12180">MSPLARWCHRHRLAVVLLWVGLLLALGAGVGAAGSAFGNSPTSQNTDSAKATALLERASNSAAGKSGRVVWQVGGGKVTEPAAERAMAGALDRIADAPGVASVSSPYTPAGRAQISEDGGTA</sequence>
<evidence type="ECO:0008006" key="4">
    <source>
        <dbReference type="Google" id="ProtNLM"/>
    </source>
</evidence>